<gene>
    <name evidence="3" type="ORF">FAP39_15715</name>
</gene>
<proteinExistence type="predicted"/>
<dbReference type="AlphaFoldDB" id="A0A4V6F2K2"/>
<dbReference type="InterPro" id="IPR014973">
    <property type="entry name" value="DUF1835"/>
</dbReference>
<accession>A0A4V6F2K2</accession>
<name>A0A4V6F2K2_9RHOB</name>
<dbReference type="InterPro" id="IPR022123">
    <property type="entry name" value="DUF3658"/>
</dbReference>
<feature type="domain" description="DUF3658" evidence="2">
    <location>
        <begin position="144"/>
        <end position="250"/>
    </location>
</feature>
<evidence type="ECO:0000259" key="1">
    <source>
        <dbReference type="Pfam" id="PF08874"/>
    </source>
</evidence>
<dbReference type="OrthoDB" id="662257at2"/>
<dbReference type="EMBL" id="SULI01000029">
    <property type="protein sequence ID" value="TKZ17091.1"/>
    <property type="molecule type" value="Genomic_DNA"/>
</dbReference>
<protein>
    <submittedName>
        <fullName evidence="3">DUF1835 domain-containing protein</fullName>
    </submittedName>
</protein>
<reference evidence="3 4" key="1">
    <citation type="submission" date="2019-04" db="EMBL/GenBank/DDBJ databases">
        <title>Genome sequence of Pelagicola litoralis CL-ES2.</title>
        <authorList>
            <person name="Cao J."/>
        </authorList>
    </citation>
    <scope>NUCLEOTIDE SEQUENCE [LARGE SCALE GENOMIC DNA]</scope>
    <source>
        <strain evidence="3 4">CL-ES2</strain>
    </source>
</reference>
<dbReference type="Pfam" id="PF08874">
    <property type="entry name" value="DUF1835"/>
    <property type="match status" value="1"/>
</dbReference>
<comment type="caution">
    <text evidence="3">The sequence shown here is derived from an EMBL/GenBank/DDBJ whole genome shotgun (WGS) entry which is preliminary data.</text>
</comment>
<sequence>MSHPEYIHLVLGGSAGGCVRAAVVTYGLTGRVHVFDDDLSHGPLKDKQARAAYFEALFQNYGQLLDDPVPSLADFDGLSTHLSQDIIPEVCIWAGENASERTFLEMACHSLRLFKGAVMRVGATGLKSLPYIGPQTPALLARLFDRREEVDVATRAALSSAYLHQRDSGATLRKWDAGKIIGVSDDYYDSLLLACCPPEWICAARVIGTAMGRSDEHNLLSDVFLSGRLQHLIAKGLIEASGPQTSLRDYSVRRT</sequence>
<keyword evidence="4" id="KW-1185">Reference proteome</keyword>
<organism evidence="3 4">
    <name type="scientific">Shimia litoralis</name>
    <dbReference type="NCBI Taxonomy" id="420403"/>
    <lineage>
        <taxon>Bacteria</taxon>
        <taxon>Pseudomonadati</taxon>
        <taxon>Pseudomonadota</taxon>
        <taxon>Alphaproteobacteria</taxon>
        <taxon>Rhodobacterales</taxon>
        <taxon>Roseobacteraceae</taxon>
    </lineage>
</organism>
<dbReference type="Proteomes" id="UP000306575">
    <property type="component" value="Unassembled WGS sequence"/>
</dbReference>
<evidence type="ECO:0000259" key="2">
    <source>
        <dbReference type="Pfam" id="PF12395"/>
    </source>
</evidence>
<feature type="domain" description="DUF1835" evidence="1">
    <location>
        <begin position="7"/>
        <end position="121"/>
    </location>
</feature>
<dbReference type="Pfam" id="PF12395">
    <property type="entry name" value="DUF3658"/>
    <property type="match status" value="1"/>
</dbReference>
<evidence type="ECO:0000313" key="3">
    <source>
        <dbReference type="EMBL" id="TKZ17091.1"/>
    </source>
</evidence>
<evidence type="ECO:0000313" key="4">
    <source>
        <dbReference type="Proteomes" id="UP000306575"/>
    </source>
</evidence>
<dbReference type="RefSeq" id="WP_138017339.1">
    <property type="nucleotide sequence ID" value="NZ_SULI01000029.1"/>
</dbReference>